<name>A0A8J3J8P8_9ACTN</name>
<dbReference type="PANTHER" id="PTHR43343:SF3">
    <property type="entry name" value="PROTEASE DO-LIKE 8, CHLOROPLASTIC"/>
    <property type="match status" value="1"/>
</dbReference>
<feature type="region of interest" description="Disordered" evidence="4">
    <location>
        <begin position="1"/>
        <end position="30"/>
    </location>
</feature>
<keyword evidence="5" id="KW-1133">Transmembrane helix</keyword>
<evidence type="ECO:0000256" key="1">
    <source>
        <dbReference type="ARBA" id="ARBA00010541"/>
    </source>
</evidence>
<dbReference type="Gene3D" id="2.30.42.10">
    <property type="match status" value="1"/>
</dbReference>
<evidence type="ECO:0000313" key="8">
    <source>
        <dbReference type="Proteomes" id="UP000601223"/>
    </source>
</evidence>
<dbReference type="InterPro" id="IPR009003">
    <property type="entry name" value="Peptidase_S1_PA"/>
</dbReference>
<feature type="transmembrane region" description="Helical" evidence="5">
    <location>
        <begin position="76"/>
        <end position="99"/>
    </location>
</feature>
<keyword evidence="5" id="KW-0812">Transmembrane</keyword>
<evidence type="ECO:0000256" key="4">
    <source>
        <dbReference type="SAM" id="MobiDB-lite"/>
    </source>
</evidence>
<evidence type="ECO:0000259" key="6">
    <source>
        <dbReference type="SMART" id="SM00228"/>
    </source>
</evidence>
<comment type="caution">
    <text evidence="7">The sequence shown here is derived from an EMBL/GenBank/DDBJ whole genome shotgun (WGS) entry which is preliminary data.</text>
</comment>
<keyword evidence="8" id="KW-1185">Reference proteome</keyword>
<dbReference type="PRINTS" id="PR00834">
    <property type="entry name" value="PROTEASES2C"/>
</dbReference>
<dbReference type="Pfam" id="PF13180">
    <property type="entry name" value="PDZ_2"/>
    <property type="match status" value="1"/>
</dbReference>
<evidence type="ECO:0000256" key="5">
    <source>
        <dbReference type="SAM" id="Phobius"/>
    </source>
</evidence>
<keyword evidence="5" id="KW-0472">Membrane</keyword>
<dbReference type="Pfam" id="PF13365">
    <property type="entry name" value="Trypsin_2"/>
    <property type="match status" value="1"/>
</dbReference>
<dbReference type="SUPFAM" id="SSF50494">
    <property type="entry name" value="Trypsin-like serine proteases"/>
    <property type="match status" value="1"/>
</dbReference>
<dbReference type="InterPro" id="IPR051201">
    <property type="entry name" value="Chloro_Bact_Ser_Proteases"/>
</dbReference>
<sequence>MTDGWGYRRPDDDDWTATQQTPPAVAPPASFWWSDALNDPWRDPHSPVALVPPAERVSAPVPEPLAEPDPTRRRTLWTVAGVAVLAGVLAGVLGGAMGVRFSDDRAVAPSVLGQAAATPQRAPDSLAAVARMVLPSVVTIRVPVEGSVSLGSGFVASAEGHIITNDHVVSGGSGVASVIFDDGTSSPAKVIGADPESDVAVLQVQRKDVRPALLGDSDAVVVGDPVVAVGSPLALRGTVTAGIVSALDRPIATNTDDGGNRYYAAIQTDAAVNHGNSGGPLVDAAGQVVGINAVIKSMGGSEESAGNIGLAFAIPINHARRVADEIISDGRAHRTVIGAEVEEAFRGPAGGVRLGEVVAAGPAAEAGLRQGDVVTSFGGRPLSEPTDLIALVRKTAPGEVVQVAYKRGPTSHNASVTLVADAD</sequence>
<accession>A0A8J3J8P8</accession>
<protein>
    <submittedName>
        <fullName evidence="7">Trypsin-like serine protease</fullName>
    </submittedName>
</protein>
<reference evidence="7 8" key="1">
    <citation type="submission" date="2021-01" db="EMBL/GenBank/DDBJ databases">
        <title>Whole genome shotgun sequence of Catellatospora bangladeshensis NBRC 107357.</title>
        <authorList>
            <person name="Komaki H."/>
            <person name="Tamura T."/>
        </authorList>
    </citation>
    <scope>NUCLEOTIDE SEQUENCE [LARGE SCALE GENOMIC DNA]</scope>
    <source>
        <strain evidence="7 8">NBRC 107357</strain>
    </source>
</reference>
<keyword evidence="3" id="KW-0378">Hydrolase</keyword>
<gene>
    <name evidence="7" type="ORF">Cba03nite_07950</name>
</gene>
<dbReference type="InterPro" id="IPR036034">
    <property type="entry name" value="PDZ_sf"/>
</dbReference>
<dbReference type="AlphaFoldDB" id="A0A8J3J8P8"/>
<dbReference type="Proteomes" id="UP000601223">
    <property type="component" value="Unassembled WGS sequence"/>
</dbReference>
<organism evidence="7 8">
    <name type="scientific">Catellatospora bangladeshensis</name>
    <dbReference type="NCBI Taxonomy" id="310355"/>
    <lineage>
        <taxon>Bacteria</taxon>
        <taxon>Bacillati</taxon>
        <taxon>Actinomycetota</taxon>
        <taxon>Actinomycetes</taxon>
        <taxon>Micromonosporales</taxon>
        <taxon>Micromonosporaceae</taxon>
        <taxon>Catellatospora</taxon>
    </lineage>
</organism>
<dbReference type="GO" id="GO:0004252">
    <property type="term" value="F:serine-type endopeptidase activity"/>
    <property type="evidence" value="ECO:0007669"/>
    <property type="project" value="InterPro"/>
</dbReference>
<dbReference type="InterPro" id="IPR001940">
    <property type="entry name" value="Peptidase_S1C"/>
</dbReference>
<feature type="compositionally biased region" description="Basic and acidic residues" evidence="4">
    <location>
        <begin position="1"/>
        <end position="11"/>
    </location>
</feature>
<dbReference type="Gene3D" id="2.40.10.10">
    <property type="entry name" value="Trypsin-like serine proteases"/>
    <property type="match status" value="2"/>
</dbReference>
<comment type="similarity">
    <text evidence="1">Belongs to the peptidase S1C family.</text>
</comment>
<evidence type="ECO:0000256" key="3">
    <source>
        <dbReference type="ARBA" id="ARBA00022801"/>
    </source>
</evidence>
<dbReference type="EMBL" id="BONF01000005">
    <property type="protein sequence ID" value="GIF79446.1"/>
    <property type="molecule type" value="Genomic_DNA"/>
</dbReference>
<feature type="region of interest" description="Disordered" evidence="4">
    <location>
        <begin position="43"/>
        <end position="69"/>
    </location>
</feature>
<feature type="domain" description="PDZ" evidence="6">
    <location>
        <begin position="335"/>
        <end position="409"/>
    </location>
</feature>
<proteinExistence type="inferred from homology"/>
<keyword evidence="2 7" id="KW-0645">Protease</keyword>
<dbReference type="InterPro" id="IPR043504">
    <property type="entry name" value="Peptidase_S1_PA_chymotrypsin"/>
</dbReference>
<dbReference type="PANTHER" id="PTHR43343">
    <property type="entry name" value="PEPTIDASE S12"/>
    <property type="match status" value="1"/>
</dbReference>
<dbReference type="SMART" id="SM00228">
    <property type="entry name" value="PDZ"/>
    <property type="match status" value="1"/>
</dbReference>
<dbReference type="GO" id="GO:0006508">
    <property type="term" value="P:proteolysis"/>
    <property type="evidence" value="ECO:0007669"/>
    <property type="project" value="UniProtKB-KW"/>
</dbReference>
<dbReference type="SUPFAM" id="SSF50156">
    <property type="entry name" value="PDZ domain-like"/>
    <property type="match status" value="1"/>
</dbReference>
<dbReference type="InterPro" id="IPR001478">
    <property type="entry name" value="PDZ"/>
</dbReference>
<feature type="compositionally biased region" description="Low complexity" evidence="4">
    <location>
        <begin position="16"/>
        <end position="29"/>
    </location>
</feature>
<evidence type="ECO:0000313" key="7">
    <source>
        <dbReference type="EMBL" id="GIF79446.1"/>
    </source>
</evidence>
<evidence type="ECO:0000256" key="2">
    <source>
        <dbReference type="ARBA" id="ARBA00022670"/>
    </source>
</evidence>
<dbReference type="RefSeq" id="WP_203741867.1">
    <property type="nucleotide sequence ID" value="NZ_BONF01000005.1"/>
</dbReference>